<gene>
    <name evidence="2" type="ORF">EV193_101711</name>
</gene>
<keyword evidence="1" id="KW-0472">Membrane</keyword>
<protein>
    <recommendedName>
        <fullName evidence="4">Secreted protein</fullName>
    </recommendedName>
</protein>
<feature type="transmembrane region" description="Helical" evidence="1">
    <location>
        <begin position="421"/>
        <end position="441"/>
    </location>
</feature>
<keyword evidence="3" id="KW-1185">Reference proteome</keyword>
<evidence type="ECO:0000313" key="3">
    <source>
        <dbReference type="Proteomes" id="UP000294257"/>
    </source>
</evidence>
<comment type="caution">
    <text evidence="2">The sequence shown here is derived from an EMBL/GenBank/DDBJ whole genome shotgun (WGS) entry which is preliminary data.</text>
</comment>
<dbReference type="OrthoDB" id="3218196at2"/>
<feature type="transmembrane region" description="Helical" evidence="1">
    <location>
        <begin position="214"/>
        <end position="234"/>
    </location>
</feature>
<evidence type="ECO:0000313" key="2">
    <source>
        <dbReference type="EMBL" id="RZS44831.1"/>
    </source>
</evidence>
<evidence type="ECO:0000256" key="1">
    <source>
        <dbReference type="SAM" id="Phobius"/>
    </source>
</evidence>
<dbReference type="EMBL" id="SGWQ01000001">
    <property type="protein sequence ID" value="RZS44831.1"/>
    <property type="molecule type" value="Genomic_DNA"/>
</dbReference>
<organism evidence="2 3">
    <name type="scientific">Herbihabitans rhizosphaerae</name>
    <dbReference type="NCBI Taxonomy" id="1872711"/>
    <lineage>
        <taxon>Bacteria</taxon>
        <taxon>Bacillati</taxon>
        <taxon>Actinomycetota</taxon>
        <taxon>Actinomycetes</taxon>
        <taxon>Pseudonocardiales</taxon>
        <taxon>Pseudonocardiaceae</taxon>
        <taxon>Herbihabitans</taxon>
    </lineage>
</organism>
<dbReference type="AlphaFoldDB" id="A0A4Q7L852"/>
<feature type="transmembrane region" description="Helical" evidence="1">
    <location>
        <begin position="41"/>
        <end position="63"/>
    </location>
</feature>
<evidence type="ECO:0008006" key="4">
    <source>
        <dbReference type="Google" id="ProtNLM"/>
    </source>
</evidence>
<sequence length="449" mass="47356">MVTTLTAAPAETDGGDRKLLGAPARAVRKLTRSSRTTPGRLTIISITLAVLAVITGVTGALSVQQKQDTITDLAEHREPLAAAAQQIYRSLSDADATAASAFLSGGTEPEELRSRYEINVAQAGAALAKASSDIGGIPEAEQQVNRLAQQLPVYTGLVETARANNRQGFPAGAAYLREASGLMQNKILPAAEKLYVIDVDRLAAEQDDATDLPWIPLALTVLLLGGLIAAQVYLRRRTNRVFNIGLVIATVAVVVSLAWGAVAVLVESTRIDDSRGEGSQPVDLLVRARIDALKARTNETLTLVARGSGESYEQDFVRLSKSFSGDGNLLQRGKGMGGGAMTNQVDQATKNADAWLAVHRKIRELDVKGGYDDAVKLAVGQAPDGAAVVFGRLDANLNTAITEGRKSFSEATSQGSNALTLLAPGLAVLALVAAAGITLGIRERLREYR</sequence>
<reference evidence="2 3" key="1">
    <citation type="submission" date="2019-02" db="EMBL/GenBank/DDBJ databases">
        <title>Genomic Encyclopedia of Type Strains, Phase IV (KMG-IV): sequencing the most valuable type-strain genomes for metagenomic binning, comparative biology and taxonomic classification.</title>
        <authorList>
            <person name="Goeker M."/>
        </authorList>
    </citation>
    <scope>NUCLEOTIDE SEQUENCE [LARGE SCALE GENOMIC DNA]</scope>
    <source>
        <strain evidence="2 3">DSM 101727</strain>
    </source>
</reference>
<dbReference type="RefSeq" id="WP_130342462.1">
    <property type="nucleotide sequence ID" value="NZ_SGWQ01000001.1"/>
</dbReference>
<accession>A0A4Q7L852</accession>
<keyword evidence="1" id="KW-0812">Transmembrane</keyword>
<dbReference type="Proteomes" id="UP000294257">
    <property type="component" value="Unassembled WGS sequence"/>
</dbReference>
<keyword evidence="1" id="KW-1133">Transmembrane helix</keyword>
<name>A0A4Q7L852_9PSEU</name>
<proteinExistence type="predicted"/>
<feature type="transmembrane region" description="Helical" evidence="1">
    <location>
        <begin position="241"/>
        <end position="266"/>
    </location>
</feature>